<comment type="subunit">
    <text evidence="2">Homotetramer.</text>
</comment>
<dbReference type="InterPro" id="IPR042171">
    <property type="entry name" value="Acyl-CoA_hotdog"/>
</dbReference>
<dbReference type="SUPFAM" id="SSF54637">
    <property type="entry name" value="Thioesterase/thiol ester dehydrase-isomerase"/>
    <property type="match status" value="2"/>
</dbReference>
<dbReference type="PATRIC" id="fig|632772.20.peg.2578"/>
<dbReference type="RefSeq" id="WP_012689669.1">
    <property type="nucleotide sequence ID" value="NC_012522.1"/>
</dbReference>
<dbReference type="GO" id="GO:0006637">
    <property type="term" value="P:acyl-CoA metabolic process"/>
    <property type="evidence" value="ECO:0007669"/>
    <property type="project" value="InterPro"/>
</dbReference>
<keyword evidence="4" id="KW-0443">Lipid metabolism</keyword>
<dbReference type="CDD" id="cd03444">
    <property type="entry name" value="Thioesterase_II_repeat1"/>
    <property type="match status" value="1"/>
</dbReference>
<dbReference type="Pfam" id="PF02551">
    <property type="entry name" value="Acyl_CoA_thio"/>
    <property type="match status" value="1"/>
</dbReference>
<comment type="catalytic activity">
    <reaction evidence="5">
        <text>a fatty acyl-CoA + H2O = a fatty acid + CoA + H(+)</text>
        <dbReference type="Rhea" id="RHEA:16781"/>
        <dbReference type="ChEBI" id="CHEBI:15377"/>
        <dbReference type="ChEBI" id="CHEBI:15378"/>
        <dbReference type="ChEBI" id="CHEBI:28868"/>
        <dbReference type="ChEBI" id="CHEBI:57287"/>
        <dbReference type="ChEBI" id="CHEBI:77636"/>
        <dbReference type="EC" id="3.1.2.20"/>
    </reaction>
    <physiologicalReaction direction="left-to-right" evidence="5">
        <dbReference type="Rhea" id="RHEA:16782"/>
    </physiologicalReaction>
</comment>
<evidence type="ECO:0000259" key="8">
    <source>
        <dbReference type="Pfam" id="PF02551"/>
    </source>
</evidence>
<dbReference type="CDD" id="cd03445">
    <property type="entry name" value="Thioesterase_II_repeat2"/>
    <property type="match status" value="1"/>
</dbReference>
<evidence type="ECO:0000313" key="10">
    <source>
        <dbReference type="EMBL" id="BAH50713.1"/>
    </source>
</evidence>
<dbReference type="STRING" id="632772.ROP_24660"/>
<comment type="similarity">
    <text evidence="1">Belongs to the C/M/P thioester hydrolase family.</text>
</comment>
<dbReference type="OrthoDB" id="9781019at2"/>
<dbReference type="EMBL" id="AP011115">
    <property type="protein sequence ID" value="BAH50713.1"/>
    <property type="molecule type" value="Genomic_DNA"/>
</dbReference>
<dbReference type="InterPro" id="IPR049449">
    <property type="entry name" value="TesB_ACOT8-like_N"/>
</dbReference>
<sequence>MTSTVAEVLDLLSLAEISPRTFLGAQPVEDRQRVFGGQVAAQALMAAGRTAPGRLPHSLHGYFLRPGDPTVPLVYTVESLRDGGSFSTRKVAATQNGIVIFEAMISLNAPVSGIDYQQQMPAVPEPDSLIRIEEQLAPYADEYDGWWVRPRPFDMRYFNAPPRVALDRDIAPPPRSRLWLRPDGDIPDDPMLNSCLITFVSDLTLLDSVMLQARKTSRGPGIVASLDHAIWFHRPANFADWLLYDQHSPNGTGGRGLAAGRIYNRSGALVASIMQEGYLGRDT</sequence>
<accession>C1B3L5</accession>
<name>C1B3L5_RHOOB</name>
<evidence type="ECO:0000313" key="11">
    <source>
        <dbReference type="Proteomes" id="UP000002212"/>
    </source>
</evidence>
<dbReference type="Gene3D" id="2.40.160.210">
    <property type="entry name" value="Acyl-CoA thioesterase, double hotdog domain"/>
    <property type="match status" value="1"/>
</dbReference>
<dbReference type="Proteomes" id="UP000002212">
    <property type="component" value="Chromosome"/>
</dbReference>
<evidence type="ECO:0000256" key="5">
    <source>
        <dbReference type="ARBA" id="ARBA00050943"/>
    </source>
</evidence>
<dbReference type="PANTHER" id="PTHR11066">
    <property type="entry name" value="ACYL-COA THIOESTERASE"/>
    <property type="match status" value="1"/>
</dbReference>
<feature type="domain" description="Acyl-CoA thioesterase 2 C-terminal" evidence="8">
    <location>
        <begin position="177"/>
        <end position="278"/>
    </location>
</feature>
<dbReference type="GO" id="GO:0009062">
    <property type="term" value="P:fatty acid catabolic process"/>
    <property type="evidence" value="ECO:0007669"/>
    <property type="project" value="TreeGrafter"/>
</dbReference>
<dbReference type="InterPro" id="IPR029069">
    <property type="entry name" value="HotDog_dom_sf"/>
</dbReference>
<evidence type="ECO:0000256" key="6">
    <source>
        <dbReference type="ARBA" id="ARBA00071120"/>
    </source>
</evidence>
<dbReference type="Pfam" id="PF13622">
    <property type="entry name" value="4HBT_3"/>
    <property type="match status" value="1"/>
</dbReference>
<evidence type="ECO:0000256" key="4">
    <source>
        <dbReference type="ARBA" id="ARBA00023098"/>
    </source>
</evidence>
<dbReference type="PANTHER" id="PTHR11066:SF34">
    <property type="entry name" value="ACYL-COENZYME A THIOESTERASE 8"/>
    <property type="match status" value="1"/>
</dbReference>
<evidence type="ECO:0000256" key="2">
    <source>
        <dbReference type="ARBA" id="ARBA00011881"/>
    </source>
</evidence>
<keyword evidence="3 10" id="KW-0378">Hydrolase</keyword>
<reference evidence="10 11" key="1">
    <citation type="submission" date="2009-03" db="EMBL/GenBank/DDBJ databases">
        <title>Comparison of the complete genome sequences of Rhodococcus erythropolis PR4 and Rhodococcus opacus B4.</title>
        <authorList>
            <person name="Takarada H."/>
            <person name="Sekine M."/>
            <person name="Hosoyama A."/>
            <person name="Yamada R."/>
            <person name="Fujisawa T."/>
            <person name="Omata S."/>
            <person name="Shimizu A."/>
            <person name="Tsukatani N."/>
            <person name="Tanikawa S."/>
            <person name="Fujita N."/>
            <person name="Harayama S."/>
        </authorList>
    </citation>
    <scope>NUCLEOTIDE SEQUENCE [LARGE SCALE GENOMIC DNA]</scope>
    <source>
        <strain evidence="10 11">B4</strain>
    </source>
</reference>
<feature type="domain" description="Acyl-CoA thioesterase-like N-terminal HotDog" evidence="9">
    <location>
        <begin position="33"/>
        <end position="106"/>
    </location>
</feature>
<dbReference type="GO" id="GO:0047617">
    <property type="term" value="F:fatty acyl-CoA hydrolase activity"/>
    <property type="evidence" value="ECO:0007669"/>
    <property type="project" value="UniProtKB-EC"/>
</dbReference>
<evidence type="ECO:0000259" key="9">
    <source>
        <dbReference type="Pfam" id="PF13622"/>
    </source>
</evidence>
<dbReference type="InterPro" id="IPR003703">
    <property type="entry name" value="Acyl_CoA_thio"/>
</dbReference>
<proteinExistence type="inferred from homology"/>
<gene>
    <name evidence="10" type="primary">tesB</name>
    <name evidence="10" type="ordered locus">ROP_24660</name>
</gene>
<organism evidence="10 11">
    <name type="scientific">Rhodococcus opacus (strain B4)</name>
    <dbReference type="NCBI Taxonomy" id="632772"/>
    <lineage>
        <taxon>Bacteria</taxon>
        <taxon>Bacillati</taxon>
        <taxon>Actinomycetota</taxon>
        <taxon>Actinomycetes</taxon>
        <taxon>Mycobacteriales</taxon>
        <taxon>Nocardiaceae</taxon>
        <taxon>Rhodococcus</taxon>
    </lineage>
</organism>
<evidence type="ECO:0000256" key="1">
    <source>
        <dbReference type="ARBA" id="ARBA00006538"/>
    </source>
</evidence>
<dbReference type="FunFam" id="2.40.160.210:FF:000001">
    <property type="entry name" value="Acyl-CoA thioesterase II"/>
    <property type="match status" value="1"/>
</dbReference>
<dbReference type="AlphaFoldDB" id="C1B3L5"/>
<protein>
    <recommendedName>
        <fullName evidence="6">Acyl-CoA thioesterase 2</fullName>
    </recommendedName>
    <alternativeName>
        <fullName evidence="7">Thioesterase II</fullName>
    </alternativeName>
</protein>
<dbReference type="InterPro" id="IPR025652">
    <property type="entry name" value="TesB_C"/>
</dbReference>
<dbReference type="KEGG" id="rop:ROP_24660"/>
<dbReference type="HOGENOM" id="CLU_032690_0_1_11"/>
<evidence type="ECO:0000256" key="7">
    <source>
        <dbReference type="ARBA" id="ARBA00079653"/>
    </source>
</evidence>
<evidence type="ECO:0000256" key="3">
    <source>
        <dbReference type="ARBA" id="ARBA00022801"/>
    </source>
</evidence>